<dbReference type="Proteomes" id="UP000245086">
    <property type="component" value="Unassembled WGS sequence"/>
</dbReference>
<dbReference type="Gene3D" id="2.40.128.270">
    <property type="match status" value="2"/>
</dbReference>
<dbReference type="InterPro" id="IPR005184">
    <property type="entry name" value="DUF306_Meta_HslJ"/>
</dbReference>
<feature type="domain" description="DUF306" evidence="1">
    <location>
        <begin position="170"/>
        <end position="278"/>
    </location>
</feature>
<evidence type="ECO:0000313" key="3">
    <source>
        <dbReference type="Proteomes" id="UP000245086"/>
    </source>
</evidence>
<dbReference type="PANTHER" id="PTHR35535:SF1">
    <property type="entry name" value="HEAT SHOCK PROTEIN HSLJ"/>
    <property type="match status" value="1"/>
</dbReference>
<proteinExistence type="predicted"/>
<dbReference type="Pfam" id="PF03724">
    <property type="entry name" value="META"/>
    <property type="match status" value="2"/>
</dbReference>
<sequence length="281" mass="29905">MGPSLIRPVQAFLLSLIVLLFGEMFAGGGTALAHGNHQHTKGAPAPVLVLQGEFVVHELGGRPLPQSASQRRPSLIFQDPDGLTGYLGCNQVSAHVVRGRGEEARFGQIVTTKMACAGPGFARERQMLVALQGTRKITKFGPEIRLLSASGRVLARLSAIGPRGETGPGLYGKTWTLIRLNGRSLDSATERPQIRFEAGQINGSTGCNSFSGRHERIGGVSRFLNLIQTERACVATLGDPMALEAEFVRALSQSDQIILEGGHLTIKASGGSETLVFEAGR</sequence>
<dbReference type="RefSeq" id="WP_192576205.1">
    <property type="nucleotide sequence ID" value="NZ_BFBR01000003.1"/>
</dbReference>
<reference evidence="2 3" key="1">
    <citation type="journal article" date="2018" name="Genome Announc.">
        <title>Draft Genome Sequence of "Candidatus Phycosocius bacilliformis," an Alphaproteobacterial Ectosymbiont of the Hydrocarbon-Producing Green Alga Botryococcus braunii.</title>
        <authorList>
            <person name="Tanabe Y."/>
            <person name="Yamaguchi H."/>
            <person name="Watanabe M.M."/>
        </authorList>
    </citation>
    <scope>NUCLEOTIDE SEQUENCE [LARGE SCALE GENOMIC DNA]</scope>
    <source>
        <strain evidence="2 3">BOTRYCO-2</strain>
    </source>
</reference>
<dbReference type="PANTHER" id="PTHR35535">
    <property type="entry name" value="HEAT SHOCK PROTEIN HSLJ"/>
    <property type="match status" value="1"/>
</dbReference>
<dbReference type="InterPro" id="IPR038670">
    <property type="entry name" value="HslJ-like_sf"/>
</dbReference>
<evidence type="ECO:0000313" key="2">
    <source>
        <dbReference type="EMBL" id="GBF57615.1"/>
    </source>
</evidence>
<name>A0A2P2E984_9PROT</name>
<dbReference type="InterPro" id="IPR053147">
    <property type="entry name" value="Hsp_HslJ-like"/>
</dbReference>
<feature type="domain" description="DUF306" evidence="1">
    <location>
        <begin position="51"/>
        <end position="157"/>
    </location>
</feature>
<gene>
    <name evidence="2" type="ORF">PbB2_01283</name>
</gene>
<comment type="caution">
    <text evidence="2">The sequence shown here is derived from an EMBL/GenBank/DDBJ whole genome shotgun (WGS) entry which is preliminary data.</text>
</comment>
<evidence type="ECO:0000259" key="1">
    <source>
        <dbReference type="Pfam" id="PF03724"/>
    </source>
</evidence>
<dbReference type="EMBL" id="BFBR01000003">
    <property type="protein sequence ID" value="GBF57615.1"/>
    <property type="molecule type" value="Genomic_DNA"/>
</dbReference>
<organism evidence="2 3">
    <name type="scientific">Candidatus Phycosocius bacilliformis</name>
    <dbReference type="NCBI Taxonomy" id="1445552"/>
    <lineage>
        <taxon>Bacteria</taxon>
        <taxon>Pseudomonadati</taxon>
        <taxon>Pseudomonadota</taxon>
        <taxon>Alphaproteobacteria</taxon>
        <taxon>Caulobacterales</taxon>
        <taxon>Caulobacterales incertae sedis</taxon>
        <taxon>Candidatus Phycosocius</taxon>
    </lineage>
</organism>
<keyword evidence="3" id="KW-1185">Reference proteome</keyword>
<dbReference type="AlphaFoldDB" id="A0A2P2E984"/>
<protein>
    <recommendedName>
        <fullName evidence="1">DUF306 domain-containing protein</fullName>
    </recommendedName>
</protein>
<accession>A0A2P2E984</accession>